<reference evidence="11 12" key="1">
    <citation type="submission" date="2018-07" db="EMBL/GenBank/DDBJ databases">
        <title>The complete nuclear genome of the prasinophyte Chloropicon primus (CCMP1205).</title>
        <authorList>
            <person name="Pombert J.-F."/>
            <person name="Otis C."/>
            <person name="Turmel M."/>
            <person name="Lemieux C."/>
        </authorList>
    </citation>
    <scope>NUCLEOTIDE SEQUENCE [LARGE SCALE GENOMIC DNA]</scope>
    <source>
        <strain evidence="11 12">CCMP1205</strain>
    </source>
</reference>
<evidence type="ECO:0000256" key="4">
    <source>
        <dbReference type="ARBA" id="ARBA00022803"/>
    </source>
</evidence>
<feature type="region of interest" description="Disordered" evidence="9">
    <location>
        <begin position="543"/>
        <end position="562"/>
    </location>
</feature>
<gene>
    <name evidence="11" type="ORF">A3770_05p39720</name>
</gene>
<evidence type="ECO:0000256" key="1">
    <source>
        <dbReference type="ARBA" id="ARBA00000971"/>
    </source>
</evidence>
<keyword evidence="6 7" id="KW-0413">Isomerase</keyword>
<evidence type="ECO:0000256" key="5">
    <source>
        <dbReference type="ARBA" id="ARBA00023110"/>
    </source>
</evidence>
<dbReference type="Proteomes" id="UP000316726">
    <property type="component" value="Chromosome 5"/>
</dbReference>
<dbReference type="InterPro" id="IPR050754">
    <property type="entry name" value="FKBP4/5/8-like"/>
</dbReference>
<dbReference type="PANTHER" id="PTHR46512:SF9">
    <property type="entry name" value="PEPTIDYLPROLYL ISOMERASE"/>
    <property type="match status" value="1"/>
</dbReference>
<evidence type="ECO:0000313" key="12">
    <source>
        <dbReference type="Proteomes" id="UP000316726"/>
    </source>
</evidence>
<evidence type="ECO:0000256" key="9">
    <source>
        <dbReference type="SAM" id="MobiDB-lite"/>
    </source>
</evidence>
<keyword evidence="3" id="KW-0677">Repeat</keyword>
<dbReference type="SUPFAM" id="SSF54534">
    <property type="entry name" value="FKBP-like"/>
    <property type="match status" value="3"/>
</dbReference>
<dbReference type="InterPro" id="IPR001179">
    <property type="entry name" value="PPIase_FKBP_dom"/>
</dbReference>
<sequence>MGDNNMYFEDLGEDSSDMDLADLEEFNVGEEKNVTNDGGVKKKVLKKGQGYKRPEKGDKVFVHYVGTLLDGTKFDSSRDKGDPFTFELKAGRVIKGWDEGVATMTKGELCVLTCEPQYAYGDRGFPPTIPANATLQFEVELLSWESTKDITGDGGIIKTVVEEGKSWEQPKDKDEVTVEYKIFHNKEEVASSPQGGIEFVAGDEANSDCVIPAFSKCVTTMKKGEVAKLSIQSPEYGFGEAGLAGKVPPGAKIKAELTLVSWKSVKMVEETIEMKLLVEQEGYQKPNEGSSVKVDLVGKLEDGTVVEEKAGFEFVTDDEQVIRGLDKVVMEMKKDEKVLAKIPPEHAYGSSGGLDGKVPADATLVYEVTLKEFVNAKESFEMDAKEMMEAALKFKDKGNSYFKKGDYEVAIQKYEKAVKYLEHDSKYTEDEKSAAKKVKIACWNNEAQCGLKRKDYAGAKKRCDKVLKVDSQNIKGLYRRAQSYIGTKDYLEASTDLKNALLIDPGCREAKLEMKRLLKLQADKNKKDKKLYANMFSKISFSDHKAEPAKETEEEGEGGCQKGCCGGQEEGERAEEENAGDACQAECCSHP</sequence>
<dbReference type="STRING" id="1764295.A0A5B8MN31"/>
<evidence type="ECO:0000256" key="3">
    <source>
        <dbReference type="ARBA" id="ARBA00022737"/>
    </source>
</evidence>
<evidence type="ECO:0000313" key="11">
    <source>
        <dbReference type="EMBL" id="QDZ21454.1"/>
    </source>
</evidence>
<keyword evidence="4 8" id="KW-0802">TPR repeat</keyword>
<dbReference type="EMBL" id="CP031038">
    <property type="protein sequence ID" value="QDZ21454.1"/>
    <property type="molecule type" value="Genomic_DNA"/>
</dbReference>
<keyword evidence="12" id="KW-1185">Reference proteome</keyword>
<comment type="catalytic activity">
    <reaction evidence="1 7">
        <text>[protein]-peptidylproline (omega=180) = [protein]-peptidylproline (omega=0)</text>
        <dbReference type="Rhea" id="RHEA:16237"/>
        <dbReference type="Rhea" id="RHEA-COMP:10747"/>
        <dbReference type="Rhea" id="RHEA-COMP:10748"/>
        <dbReference type="ChEBI" id="CHEBI:83833"/>
        <dbReference type="ChEBI" id="CHEBI:83834"/>
        <dbReference type="EC" id="5.2.1.8"/>
    </reaction>
</comment>
<feature type="domain" description="PPIase FKBP-type" evidence="10">
    <location>
        <begin position="289"/>
        <end position="374"/>
    </location>
</feature>
<dbReference type="PROSITE" id="PS50059">
    <property type="entry name" value="FKBP_PPIASE"/>
    <property type="match status" value="3"/>
</dbReference>
<dbReference type="FunFam" id="3.10.50.40:FF:000025">
    <property type="entry name" value="Peptidylprolyl isomerase"/>
    <property type="match status" value="1"/>
</dbReference>
<proteinExistence type="predicted"/>
<feature type="domain" description="PPIase FKBP-type" evidence="10">
    <location>
        <begin position="57"/>
        <end position="145"/>
    </location>
</feature>
<dbReference type="GO" id="GO:0003755">
    <property type="term" value="F:peptidyl-prolyl cis-trans isomerase activity"/>
    <property type="evidence" value="ECO:0007669"/>
    <property type="project" value="UniProtKB-KW"/>
</dbReference>
<dbReference type="PROSITE" id="PS50005">
    <property type="entry name" value="TPR"/>
    <property type="match status" value="1"/>
</dbReference>
<dbReference type="Gene3D" id="3.10.50.40">
    <property type="match status" value="3"/>
</dbReference>
<evidence type="ECO:0000256" key="8">
    <source>
        <dbReference type="PROSITE-ProRule" id="PRU00339"/>
    </source>
</evidence>
<dbReference type="InterPro" id="IPR011990">
    <property type="entry name" value="TPR-like_helical_dom_sf"/>
</dbReference>
<dbReference type="InterPro" id="IPR046357">
    <property type="entry name" value="PPIase_dom_sf"/>
</dbReference>
<feature type="region of interest" description="Disordered" evidence="9">
    <location>
        <begin position="567"/>
        <end position="591"/>
    </location>
</feature>
<organism evidence="11 12">
    <name type="scientific">Chloropicon primus</name>
    <dbReference type="NCBI Taxonomy" id="1764295"/>
    <lineage>
        <taxon>Eukaryota</taxon>
        <taxon>Viridiplantae</taxon>
        <taxon>Chlorophyta</taxon>
        <taxon>Chloropicophyceae</taxon>
        <taxon>Chloropicales</taxon>
        <taxon>Chloropicaceae</taxon>
        <taxon>Chloropicon</taxon>
    </lineage>
</organism>
<evidence type="ECO:0000256" key="6">
    <source>
        <dbReference type="ARBA" id="ARBA00023235"/>
    </source>
</evidence>
<dbReference type="SUPFAM" id="SSF48452">
    <property type="entry name" value="TPR-like"/>
    <property type="match status" value="1"/>
</dbReference>
<dbReference type="SMART" id="SM00028">
    <property type="entry name" value="TPR"/>
    <property type="match status" value="3"/>
</dbReference>
<evidence type="ECO:0000259" key="10">
    <source>
        <dbReference type="PROSITE" id="PS50059"/>
    </source>
</evidence>
<evidence type="ECO:0000256" key="2">
    <source>
        <dbReference type="ARBA" id="ARBA00013194"/>
    </source>
</evidence>
<evidence type="ECO:0000256" key="7">
    <source>
        <dbReference type="PROSITE-ProRule" id="PRU00277"/>
    </source>
</evidence>
<dbReference type="OrthoDB" id="1902587at2759"/>
<dbReference type="AlphaFoldDB" id="A0A5B8MN31"/>
<dbReference type="Pfam" id="PF13181">
    <property type="entry name" value="TPR_8"/>
    <property type="match status" value="2"/>
</dbReference>
<dbReference type="FunFam" id="1.25.40.10:FF:000008">
    <property type="entry name" value="Peptidylprolyl isomerase"/>
    <property type="match status" value="1"/>
</dbReference>
<accession>A0A5B8MN31</accession>
<keyword evidence="5 7" id="KW-0697">Rotamase</keyword>
<dbReference type="Gene3D" id="1.25.40.10">
    <property type="entry name" value="Tetratricopeptide repeat domain"/>
    <property type="match status" value="1"/>
</dbReference>
<dbReference type="Pfam" id="PF00254">
    <property type="entry name" value="FKBP_C"/>
    <property type="match status" value="3"/>
</dbReference>
<dbReference type="EC" id="5.2.1.8" evidence="2 7"/>
<feature type="domain" description="PPIase FKBP-type" evidence="10">
    <location>
        <begin position="173"/>
        <end position="263"/>
    </location>
</feature>
<name>A0A5B8MN31_9CHLO</name>
<protein>
    <recommendedName>
        <fullName evidence="2 7">peptidylprolyl isomerase</fullName>
        <ecNumber evidence="2 7">5.2.1.8</ecNumber>
    </recommendedName>
</protein>
<dbReference type="InterPro" id="IPR019734">
    <property type="entry name" value="TPR_rpt"/>
</dbReference>
<feature type="repeat" description="TPR" evidence="8">
    <location>
        <begin position="391"/>
        <end position="424"/>
    </location>
</feature>
<dbReference type="PANTHER" id="PTHR46512">
    <property type="entry name" value="PEPTIDYLPROLYL ISOMERASE"/>
    <property type="match status" value="1"/>
</dbReference>